<dbReference type="InterPro" id="IPR011032">
    <property type="entry name" value="GroES-like_sf"/>
</dbReference>
<dbReference type="Pfam" id="PF16884">
    <property type="entry name" value="ADH_N_2"/>
    <property type="match status" value="1"/>
</dbReference>
<dbReference type="Gene3D" id="3.40.50.720">
    <property type="entry name" value="NAD(P)-binding Rossmann-like Domain"/>
    <property type="match status" value="1"/>
</dbReference>
<dbReference type="Pfam" id="PF00107">
    <property type="entry name" value="ADH_zinc_N"/>
    <property type="match status" value="1"/>
</dbReference>
<dbReference type="RefSeq" id="WP_092683302.1">
    <property type="nucleotide sequence ID" value="NZ_FNMZ01000005.1"/>
</dbReference>
<name>A0A1H3BYW7_9RHOB</name>
<dbReference type="InterPro" id="IPR041694">
    <property type="entry name" value="ADH_N_2"/>
</dbReference>
<dbReference type="STRING" id="356660.SAMN05444336_105206"/>
<feature type="domain" description="Enoyl reductase (ER)" evidence="2">
    <location>
        <begin position="19"/>
        <end position="338"/>
    </location>
</feature>
<keyword evidence="4" id="KW-1185">Reference proteome</keyword>
<dbReference type="Proteomes" id="UP000199118">
    <property type="component" value="Unassembled WGS sequence"/>
</dbReference>
<dbReference type="SUPFAM" id="SSF51735">
    <property type="entry name" value="NAD(P)-binding Rossmann-fold domains"/>
    <property type="match status" value="1"/>
</dbReference>
<dbReference type="SMART" id="SM00829">
    <property type="entry name" value="PKS_ER"/>
    <property type="match status" value="1"/>
</dbReference>
<dbReference type="InterPro" id="IPR013149">
    <property type="entry name" value="ADH-like_C"/>
</dbReference>
<dbReference type="AlphaFoldDB" id="A0A1H3BYW7"/>
<dbReference type="SUPFAM" id="SSF50129">
    <property type="entry name" value="GroES-like"/>
    <property type="match status" value="1"/>
</dbReference>
<protein>
    <recommendedName>
        <fullName evidence="2">Enoyl reductase (ER) domain-containing protein</fullName>
    </recommendedName>
</protein>
<evidence type="ECO:0000259" key="2">
    <source>
        <dbReference type="SMART" id="SM00829"/>
    </source>
</evidence>
<dbReference type="GO" id="GO:0016628">
    <property type="term" value="F:oxidoreductase activity, acting on the CH-CH group of donors, NAD or NADP as acceptor"/>
    <property type="evidence" value="ECO:0007669"/>
    <property type="project" value="InterPro"/>
</dbReference>
<accession>A0A1H3BYW7</accession>
<evidence type="ECO:0000313" key="3">
    <source>
        <dbReference type="EMBL" id="SDX46955.1"/>
    </source>
</evidence>
<proteinExistence type="predicted"/>
<dbReference type="EMBL" id="FNMZ01000005">
    <property type="protein sequence ID" value="SDX46955.1"/>
    <property type="molecule type" value="Genomic_DNA"/>
</dbReference>
<evidence type="ECO:0000313" key="4">
    <source>
        <dbReference type="Proteomes" id="UP000199118"/>
    </source>
</evidence>
<dbReference type="PANTHER" id="PTHR43205">
    <property type="entry name" value="PROSTAGLANDIN REDUCTASE"/>
    <property type="match status" value="1"/>
</dbReference>
<dbReference type="FunFam" id="3.40.50.720:FF:000121">
    <property type="entry name" value="Prostaglandin reductase 2"/>
    <property type="match status" value="1"/>
</dbReference>
<keyword evidence="1" id="KW-0560">Oxidoreductase</keyword>
<dbReference type="InterPro" id="IPR036291">
    <property type="entry name" value="NAD(P)-bd_dom_sf"/>
</dbReference>
<reference evidence="3 4" key="1">
    <citation type="submission" date="2016-10" db="EMBL/GenBank/DDBJ databases">
        <authorList>
            <person name="de Groot N.N."/>
        </authorList>
    </citation>
    <scope>NUCLEOTIDE SEQUENCE [LARGE SCALE GENOMIC DNA]</scope>
    <source>
        <strain evidence="3 4">DSM 17890</strain>
    </source>
</reference>
<sequence>MTQTLTRIALASRPVGWPTQENFSVETGPVPEPGPGQFLARTIWLSLDPYMRGRMDDGPSYAAPVPLGGTMEGGTVSEVIASNHPDYAPGDIVVGRLGWASHGVSDGTGVRKVDPNLAPLSTALGVLGMPGHTAYAGLNAVAQARAGETLVVSAASGAVGSLAVQLGKAMGMTVIGVAGGAAKCAFVTDELGADACFDHRADETAKDLAARIAKAAPNGVDVYFENVAGKTLEAVIPNMAQHGRIAICGMISLYSGNTMGDRNQLPWIWRSILVKRLRVQGFLVGDHMDIQARFLEEVGPLVKAGKVKFRETVAEGLEAAPEAFIALLRGDNFGKQLVRVGADPA</sequence>
<evidence type="ECO:0000256" key="1">
    <source>
        <dbReference type="ARBA" id="ARBA00023002"/>
    </source>
</evidence>
<dbReference type="InterPro" id="IPR020843">
    <property type="entry name" value="ER"/>
</dbReference>
<dbReference type="PANTHER" id="PTHR43205:SF7">
    <property type="entry name" value="PROSTAGLANDIN REDUCTASE 1"/>
    <property type="match status" value="1"/>
</dbReference>
<organism evidence="3 4">
    <name type="scientific">Albimonas donghaensis</name>
    <dbReference type="NCBI Taxonomy" id="356660"/>
    <lineage>
        <taxon>Bacteria</taxon>
        <taxon>Pseudomonadati</taxon>
        <taxon>Pseudomonadota</taxon>
        <taxon>Alphaproteobacteria</taxon>
        <taxon>Rhodobacterales</taxon>
        <taxon>Paracoccaceae</taxon>
        <taxon>Albimonas</taxon>
    </lineage>
</organism>
<gene>
    <name evidence="3" type="ORF">SAMN05444336_105206</name>
</gene>
<dbReference type="InterPro" id="IPR045010">
    <property type="entry name" value="MDR_fam"/>
</dbReference>
<dbReference type="OrthoDB" id="9805663at2"/>
<dbReference type="CDD" id="cd05288">
    <property type="entry name" value="PGDH"/>
    <property type="match status" value="1"/>
</dbReference>
<dbReference type="Gene3D" id="3.90.180.10">
    <property type="entry name" value="Medium-chain alcohol dehydrogenases, catalytic domain"/>
    <property type="match status" value="1"/>
</dbReference>